<evidence type="ECO:0000313" key="3">
    <source>
        <dbReference type="Proteomes" id="UP001082703"/>
    </source>
</evidence>
<dbReference type="EMBL" id="JAPOHA010000003">
    <property type="protein sequence ID" value="MCY1713496.1"/>
    <property type="molecule type" value="Genomic_DNA"/>
</dbReference>
<dbReference type="InterPro" id="IPR000182">
    <property type="entry name" value="GNAT_dom"/>
</dbReference>
<evidence type="ECO:0000313" key="2">
    <source>
        <dbReference type="EMBL" id="MCY1713496.1"/>
    </source>
</evidence>
<evidence type="ECO:0000259" key="1">
    <source>
        <dbReference type="PROSITE" id="PS51186"/>
    </source>
</evidence>
<feature type="domain" description="N-acetyltransferase" evidence="1">
    <location>
        <begin position="12"/>
        <end position="169"/>
    </location>
</feature>
<dbReference type="InterPro" id="IPR016181">
    <property type="entry name" value="Acyl_CoA_acyltransferase"/>
</dbReference>
<dbReference type="RefSeq" id="WP_268057509.1">
    <property type="nucleotide sequence ID" value="NZ_JAPOHA010000003.1"/>
</dbReference>
<dbReference type="Proteomes" id="UP001082703">
    <property type="component" value="Unassembled WGS sequence"/>
</dbReference>
<name>A0ABT4BRH8_9FIRM</name>
<organism evidence="2 3">
    <name type="scientific">Caproiciproducens galactitolivorans</name>
    <dbReference type="NCBI Taxonomy" id="642589"/>
    <lineage>
        <taxon>Bacteria</taxon>
        <taxon>Bacillati</taxon>
        <taxon>Bacillota</taxon>
        <taxon>Clostridia</taxon>
        <taxon>Eubacteriales</taxon>
        <taxon>Acutalibacteraceae</taxon>
        <taxon>Caproiciproducens</taxon>
    </lineage>
</organism>
<accession>A0ABT4BRH8</accession>
<gene>
    <name evidence="2" type="ORF">OUY18_04400</name>
</gene>
<reference evidence="2 3" key="1">
    <citation type="submission" date="2022-11" db="EMBL/GenBank/DDBJ databases">
        <authorList>
            <person name="Caiyu Z."/>
        </authorList>
    </citation>
    <scope>NUCLEOTIDE SEQUENCE [LARGE SCALE GENOMIC DNA]</scope>
    <source>
        <strain evidence="2 3">YR-4</strain>
    </source>
</reference>
<proteinExistence type="predicted"/>
<sequence>MNHKINGEYGRVILTPLTLEESEWMRILRNQNKQWFIYSEEITQEEQKKWYQNYLCKPDDIMFSVYHKGSGKWIGAVALYNIDVINNQAEFGRIVVDGESVHKRGLGLDTTICACQIGFKQLGISKIKLEVYSNNIAAKKTYEKAGFSVIGIQKIEEGRKMISMELNNVSK</sequence>
<dbReference type="PROSITE" id="PS51186">
    <property type="entry name" value="GNAT"/>
    <property type="match status" value="1"/>
</dbReference>
<comment type="caution">
    <text evidence="2">The sequence shown here is derived from an EMBL/GenBank/DDBJ whole genome shotgun (WGS) entry which is preliminary data.</text>
</comment>
<dbReference type="Gene3D" id="3.40.630.30">
    <property type="match status" value="1"/>
</dbReference>
<dbReference type="SUPFAM" id="SSF55729">
    <property type="entry name" value="Acyl-CoA N-acyltransferases (Nat)"/>
    <property type="match status" value="1"/>
</dbReference>
<keyword evidence="3" id="KW-1185">Reference proteome</keyword>
<dbReference type="Pfam" id="PF13302">
    <property type="entry name" value="Acetyltransf_3"/>
    <property type="match status" value="1"/>
</dbReference>
<dbReference type="PANTHER" id="PTHR43415">
    <property type="entry name" value="SPERMIDINE N(1)-ACETYLTRANSFERASE"/>
    <property type="match status" value="1"/>
</dbReference>
<dbReference type="PANTHER" id="PTHR43415:SF3">
    <property type="entry name" value="GNAT-FAMILY ACETYLTRANSFERASE"/>
    <property type="match status" value="1"/>
</dbReference>
<protein>
    <submittedName>
        <fullName evidence="2">GNAT family N-acetyltransferase</fullName>
    </submittedName>
</protein>